<comment type="subcellular location">
    <subcellularLocation>
        <location evidence="1">Membrane</location>
    </subcellularLocation>
</comment>
<dbReference type="Proteomes" id="UP001595999">
    <property type="component" value="Unassembled WGS sequence"/>
</dbReference>
<keyword evidence="2 5" id="KW-0812">Transmembrane</keyword>
<dbReference type="GO" id="GO:0052621">
    <property type="term" value="F:diguanylate cyclase activity"/>
    <property type="evidence" value="ECO:0007669"/>
    <property type="project" value="UniProtKB-EC"/>
</dbReference>
<gene>
    <name evidence="7" type="ORF">ACFO0R_16600</name>
</gene>
<dbReference type="SMART" id="SM01079">
    <property type="entry name" value="CHASE"/>
    <property type="match status" value="1"/>
</dbReference>
<dbReference type="NCBIfam" id="TIGR00254">
    <property type="entry name" value="GGDEF"/>
    <property type="match status" value="1"/>
</dbReference>
<dbReference type="PROSITE" id="PS50887">
    <property type="entry name" value="GGDEF"/>
    <property type="match status" value="1"/>
</dbReference>
<dbReference type="InterPro" id="IPR029787">
    <property type="entry name" value="Nucleotide_cyclase"/>
</dbReference>
<dbReference type="EMBL" id="JBHSEK010000012">
    <property type="protein sequence ID" value="MFC4491233.1"/>
    <property type="molecule type" value="Genomic_DNA"/>
</dbReference>
<evidence type="ECO:0000256" key="2">
    <source>
        <dbReference type="ARBA" id="ARBA00022692"/>
    </source>
</evidence>
<dbReference type="InterPro" id="IPR052163">
    <property type="entry name" value="DGC-Regulatory_Protein"/>
</dbReference>
<dbReference type="InterPro" id="IPR042240">
    <property type="entry name" value="CHASE_sf"/>
</dbReference>
<evidence type="ECO:0000313" key="8">
    <source>
        <dbReference type="Proteomes" id="UP001595999"/>
    </source>
</evidence>
<keyword evidence="7" id="KW-0548">Nucleotidyltransferase</keyword>
<keyword evidence="3 5" id="KW-1133">Transmembrane helix</keyword>
<dbReference type="CDD" id="cd01949">
    <property type="entry name" value="GGDEF"/>
    <property type="match status" value="1"/>
</dbReference>
<dbReference type="InterPro" id="IPR006189">
    <property type="entry name" value="CHASE_dom"/>
</dbReference>
<dbReference type="Pfam" id="PF03924">
    <property type="entry name" value="CHASE"/>
    <property type="match status" value="1"/>
</dbReference>
<keyword evidence="8" id="KW-1185">Reference proteome</keyword>
<evidence type="ECO:0000256" key="5">
    <source>
        <dbReference type="SAM" id="Phobius"/>
    </source>
</evidence>
<evidence type="ECO:0000256" key="3">
    <source>
        <dbReference type="ARBA" id="ARBA00022989"/>
    </source>
</evidence>
<keyword evidence="7" id="KW-0808">Transferase</keyword>
<dbReference type="EC" id="2.7.7.65" evidence="7"/>
<proteinExistence type="predicted"/>
<feature type="domain" description="GGDEF" evidence="6">
    <location>
        <begin position="367"/>
        <end position="499"/>
    </location>
</feature>
<feature type="transmembrane region" description="Helical" evidence="5">
    <location>
        <begin position="298"/>
        <end position="320"/>
    </location>
</feature>
<dbReference type="Gene3D" id="3.30.450.350">
    <property type="entry name" value="CHASE domain"/>
    <property type="match status" value="1"/>
</dbReference>
<organism evidence="7 8">
    <name type="scientific">Chromobacterium aquaticum</name>
    <dbReference type="NCBI Taxonomy" id="467180"/>
    <lineage>
        <taxon>Bacteria</taxon>
        <taxon>Pseudomonadati</taxon>
        <taxon>Pseudomonadota</taxon>
        <taxon>Betaproteobacteria</taxon>
        <taxon>Neisseriales</taxon>
        <taxon>Chromobacteriaceae</taxon>
        <taxon>Chromobacterium</taxon>
    </lineage>
</organism>
<dbReference type="InterPro" id="IPR043128">
    <property type="entry name" value="Rev_trsase/Diguanyl_cyclase"/>
</dbReference>
<evidence type="ECO:0000256" key="1">
    <source>
        <dbReference type="ARBA" id="ARBA00004370"/>
    </source>
</evidence>
<dbReference type="SMART" id="SM00267">
    <property type="entry name" value="GGDEF"/>
    <property type="match status" value="1"/>
</dbReference>
<dbReference type="InterPro" id="IPR000160">
    <property type="entry name" value="GGDEF_dom"/>
</dbReference>
<dbReference type="PANTHER" id="PTHR46663:SF2">
    <property type="entry name" value="GGDEF DOMAIN-CONTAINING PROTEIN"/>
    <property type="match status" value="1"/>
</dbReference>
<dbReference type="Gene3D" id="3.30.70.270">
    <property type="match status" value="1"/>
</dbReference>
<keyword evidence="4 5" id="KW-0472">Membrane</keyword>
<name>A0ABV8ZXU8_9NEIS</name>
<protein>
    <submittedName>
        <fullName evidence="7">Diguanylate cyclase domain-containing protein</fullName>
        <ecNumber evidence="7">2.7.7.65</ecNumber>
    </submittedName>
</protein>
<dbReference type="PANTHER" id="PTHR46663">
    <property type="entry name" value="DIGUANYLATE CYCLASE DGCT-RELATED"/>
    <property type="match status" value="1"/>
</dbReference>
<evidence type="ECO:0000256" key="4">
    <source>
        <dbReference type="ARBA" id="ARBA00023136"/>
    </source>
</evidence>
<sequence length="499" mass="55831">MRTRLVYAGCIAIWLVLSALVALSIASHALLSAEQQFNRDALQLSEQLNQKLQNNETVLDSYAAFSTLDRRQDLPAEKRFTRQLLRRYPQILWLGHIERIAPEQLPQLKQRLRQLYGHALPLPAASGDAWERRFGVFPLSFIEPVQPSTLLAADLGRLQSVRRALQDALESGRMEISGQIKLPGLPAGYLLIRAMDDVLNTPLSAPLAPAHFATMAIRADSLLPSQLPLSDGAEVRLFHRSSPPGAPVLLHRAESASALEALLFPRLETRHPLGGANQPLLLTVSQQLGWRQIGVFEWGMLSFLSLALLAGLLLVAHHYLQLAHGRRQRENQLFYLANHDRLTGLANRNLFYDRLQHAISRVDRSGKRLALLFLDLDRFKPVNDTYGHVTGDRILQLIAARIKEELRGEDTVARLGGDEFVVLMEDIESNREADKIVNRLKQVIHQPYEVSDNLISVGVSIGIAYYPEDGLLIDELLTVADRKMYGNKREIAAAGTETV</sequence>
<evidence type="ECO:0000313" key="7">
    <source>
        <dbReference type="EMBL" id="MFC4491233.1"/>
    </source>
</evidence>
<evidence type="ECO:0000259" key="6">
    <source>
        <dbReference type="PROSITE" id="PS50887"/>
    </source>
</evidence>
<reference evidence="8" key="1">
    <citation type="journal article" date="2019" name="Int. J. Syst. Evol. Microbiol.">
        <title>The Global Catalogue of Microorganisms (GCM) 10K type strain sequencing project: providing services to taxonomists for standard genome sequencing and annotation.</title>
        <authorList>
            <consortium name="The Broad Institute Genomics Platform"/>
            <consortium name="The Broad Institute Genome Sequencing Center for Infectious Disease"/>
            <person name="Wu L."/>
            <person name="Ma J."/>
        </authorList>
    </citation>
    <scope>NUCLEOTIDE SEQUENCE [LARGE SCALE GENOMIC DNA]</scope>
    <source>
        <strain evidence="8">CGMCC 4.7608</strain>
    </source>
</reference>
<dbReference type="SUPFAM" id="SSF55073">
    <property type="entry name" value="Nucleotide cyclase"/>
    <property type="match status" value="1"/>
</dbReference>
<accession>A0ABV8ZXU8</accession>
<dbReference type="Pfam" id="PF00990">
    <property type="entry name" value="GGDEF"/>
    <property type="match status" value="1"/>
</dbReference>
<comment type="caution">
    <text evidence="7">The sequence shown here is derived from an EMBL/GenBank/DDBJ whole genome shotgun (WGS) entry which is preliminary data.</text>
</comment>